<sequence>MASDFEIDPCMDNLLRTVECTPRYEIVEQLSMDYDEDMLYEVRSYQFSMVEKSISTLCEDRFGPQTARGEDQMVDLKIKRRKGDNKLVSYANDIYDMYVYLMGLTEHFPRSILAPTSVLPEEITCIKDLRSTLRERTVCKDMADNSNAAEYQARLSILTSSNDELKLEIQNMKQAHKGQLDILTKRVKELECKIGQLQGCTLPLTYNETKKPISVGSIDTQRSADCNVTVTEQPSDDACVDKQRSAVDVDALITKSSNRTHEVRPQVPSMGRGRGRGRSVSAPDGRMPGITRHAPFPTKSTPRPAPAPQPDQQSTTQRRIEVVLGSKPSSDDNAVSWSQVVRRKKSQPTVRRHIPNKAAVDKPVRSLRGVKREKGVTLYVENIEKEEGESDINIKQQVILQAKLNNIRVMQCYVIHNRVSEYNVGCKITVPVSSVQLALLESSWPAPIKCREWVSRRSYNNSPMDDADLDYSDIYHSTKEYDGYSNTECRDYGYTNDNVD</sequence>
<organism evidence="3 4">
    <name type="scientific">Owenia fusiformis</name>
    <name type="common">Polychaete worm</name>
    <dbReference type="NCBI Taxonomy" id="6347"/>
    <lineage>
        <taxon>Eukaryota</taxon>
        <taxon>Metazoa</taxon>
        <taxon>Spiralia</taxon>
        <taxon>Lophotrochozoa</taxon>
        <taxon>Annelida</taxon>
        <taxon>Polychaeta</taxon>
        <taxon>Sedentaria</taxon>
        <taxon>Canalipalpata</taxon>
        <taxon>Sabellida</taxon>
        <taxon>Oweniida</taxon>
        <taxon>Oweniidae</taxon>
        <taxon>Owenia</taxon>
    </lineage>
</organism>
<feature type="coiled-coil region" evidence="1">
    <location>
        <begin position="148"/>
        <end position="193"/>
    </location>
</feature>
<dbReference type="EMBL" id="CAIIXF020000005">
    <property type="protein sequence ID" value="CAH1782879.1"/>
    <property type="molecule type" value="Genomic_DNA"/>
</dbReference>
<accession>A0A8S4NMB2</accession>
<keyword evidence="1" id="KW-0175">Coiled coil</keyword>
<evidence type="ECO:0000256" key="2">
    <source>
        <dbReference type="SAM" id="MobiDB-lite"/>
    </source>
</evidence>
<feature type="region of interest" description="Disordered" evidence="2">
    <location>
        <begin position="252"/>
        <end position="317"/>
    </location>
</feature>
<evidence type="ECO:0000313" key="3">
    <source>
        <dbReference type="EMBL" id="CAH1782879.1"/>
    </source>
</evidence>
<gene>
    <name evidence="3" type="ORF">OFUS_LOCUS9279</name>
</gene>
<protein>
    <submittedName>
        <fullName evidence="3">Uncharacterized protein</fullName>
    </submittedName>
</protein>
<reference evidence="3" key="1">
    <citation type="submission" date="2022-03" db="EMBL/GenBank/DDBJ databases">
        <authorList>
            <person name="Martin C."/>
        </authorList>
    </citation>
    <scope>NUCLEOTIDE SEQUENCE</scope>
</reference>
<dbReference type="Proteomes" id="UP000749559">
    <property type="component" value="Unassembled WGS sequence"/>
</dbReference>
<name>A0A8S4NMB2_OWEFU</name>
<comment type="caution">
    <text evidence="3">The sequence shown here is derived from an EMBL/GenBank/DDBJ whole genome shotgun (WGS) entry which is preliminary data.</text>
</comment>
<evidence type="ECO:0000256" key="1">
    <source>
        <dbReference type="SAM" id="Coils"/>
    </source>
</evidence>
<evidence type="ECO:0000313" key="4">
    <source>
        <dbReference type="Proteomes" id="UP000749559"/>
    </source>
</evidence>
<proteinExistence type="predicted"/>
<keyword evidence="4" id="KW-1185">Reference proteome</keyword>
<dbReference type="AlphaFoldDB" id="A0A8S4NMB2"/>